<feature type="compositionally biased region" description="Basic and acidic residues" evidence="1">
    <location>
        <begin position="10"/>
        <end position="21"/>
    </location>
</feature>
<name>A0A3E0H7G9_9PSEU</name>
<evidence type="ECO:0000313" key="4">
    <source>
        <dbReference type="Proteomes" id="UP000256269"/>
    </source>
</evidence>
<organism evidence="3 4">
    <name type="scientific">Kutzneria buriramensis</name>
    <dbReference type="NCBI Taxonomy" id="1045776"/>
    <lineage>
        <taxon>Bacteria</taxon>
        <taxon>Bacillati</taxon>
        <taxon>Actinomycetota</taxon>
        <taxon>Actinomycetes</taxon>
        <taxon>Pseudonocardiales</taxon>
        <taxon>Pseudonocardiaceae</taxon>
        <taxon>Kutzneria</taxon>
    </lineage>
</organism>
<proteinExistence type="predicted"/>
<feature type="region of interest" description="Disordered" evidence="1">
    <location>
        <begin position="99"/>
        <end position="120"/>
    </location>
</feature>
<sequence>MPGTRRVTSRRTETVKQEKESGTSLRVPVPIVGMRVTDVHLPPLPGEDALAKVRSALPSPPSLAFIAGLAVMGILSILEWPVVVVAVAGVTLTDRMARKQAHIQQQPEGPEGSASDAGDE</sequence>
<feature type="transmembrane region" description="Helical" evidence="2">
    <location>
        <begin position="63"/>
        <end position="90"/>
    </location>
</feature>
<keyword evidence="2" id="KW-0472">Membrane</keyword>
<evidence type="ECO:0000256" key="2">
    <source>
        <dbReference type="SAM" id="Phobius"/>
    </source>
</evidence>
<accession>A0A3E0H7G9</accession>
<dbReference type="AlphaFoldDB" id="A0A3E0H7G9"/>
<keyword evidence="2" id="KW-0812">Transmembrane</keyword>
<evidence type="ECO:0000256" key="1">
    <source>
        <dbReference type="SAM" id="MobiDB-lite"/>
    </source>
</evidence>
<evidence type="ECO:0000313" key="3">
    <source>
        <dbReference type="EMBL" id="REH39370.1"/>
    </source>
</evidence>
<reference evidence="3 4" key="1">
    <citation type="submission" date="2018-08" db="EMBL/GenBank/DDBJ databases">
        <title>Genomic Encyclopedia of Archaeal and Bacterial Type Strains, Phase II (KMG-II): from individual species to whole genera.</title>
        <authorList>
            <person name="Goeker M."/>
        </authorList>
    </citation>
    <scope>NUCLEOTIDE SEQUENCE [LARGE SCALE GENOMIC DNA]</scope>
    <source>
        <strain evidence="3 4">DSM 45791</strain>
    </source>
</reference>
<dbReference type="Proteomes" id="UP000256269">
    <property type="component" value="Unassembled WGS sequence"/>
</dbReference>
<dbReference type="EMBL" id="QUNO01000013">
    <property type="protein sequence ID" value="REH39370.1"/>
    <property type="molecule type" value="Genomic_DNA"/>
</dbReference>
<feature type="region of interest" description="Disordered" evidence="1">
    <location>
        <begin position="1"/>
        <end position="24"/>
    </location>
</feature>
<keyword evidence="4" id="KW-1185">Reference proteome</keyword>
<gene>
    <name evidence="3" type="ORF">BCF44_113225</name>
</gene>
<protein>
    <submittedName>
        <fullName evidence="3">Uncharacterized protein</fullName>
    </submittedName>
</protein>
<comment type="caution">
    <text evidence="3">The sequence shown here is derived from an EMBL/GenBank/DDBJ whole genome shotgun (WGS) entry which is preliminary data.</text>
</comment>
<keyword evidence="2" id="KW-1133">Transmembrane helix</keyword>